<proteinExistence type="predicted"/>
<name>A0A380NZ36_WEIVI</name>
<accession>A0A380NZ36</accession>
<dbReference type="AlphaFoldDB" id="A0A380NZ36"/>
<gene>
    <name evidence="1" type="ORF">NCTC13645_00739</name>
</gene>
<dbReference type="Proteomes" id="UP000254621">
    <property type="component" value="Unassembled WGS sequence"/>
</dbReference>
<protein>
    <submittedName>
        <fullName evidence="1">Uncharacterized protein</fullName>
    </submittedName>
</protein>
<organism evidence="1 2">
    <name type="scientific">Weissella viridescens</name>
    <name type="common">Lactobacillus viridescens</name>
    <dbReference type="NCBI Taxonomy" id="1629"/>
    <lineage>
        <taxon>Bacteria</taxon>
        <taxon>Bacillati</taxon>
        <taxon>Bacillota</taxon>
        <taxon>Bacilli</taxon>
        <taxon>Lactobacillales</taxon>
        <taxon>Lactobacillaceae</taxon>
        <taxon>Weissella</taxon>
    </lineage>
</organism>
<dbReference type="EMBL" id="UHIV01000001">
    <property type="protein sequence ID" value="SUP52836.1"/>
    <property type="molecule type" value="Genomic_DNA"/>
</dbReference>
<reference evidence="1 2" key="1">
    <citation type="submission" date="2018-06" db="EMBL/GenBank/DDBJ databases">
        <authorList>
            <consortium name="Pathogen Informatics"/>
            <person name="Doyle S."/>
        </authorList>
    </citation>
    <scope>NUCLEOTIDE SEQUENCE [LARGE SCALE GENOMIC DNA]</scope>
    <source>
        <strain evidence="1 2">NCTC13645</strain>
    </source>
</reference>
<evidence type="ECO:0000313" key="2">
    <source>
        <dbReference type="Proteomes" id="UP000254621"/>
    </source>
</evidence>
<sequence length="43" mass="4920">MAMQPFKMIIGDMVPDDQKNYAWSYQTIWGNIGSILATLLPFI</sequence>
<evidence type="ECO:0000313" key="1">
    <source>
        <dbReference type="EMBL" id="SUP52836.1"/>
    </source>
</evidence>